<keyword evidence="3" id="KW-1185">Reference proteome</keyword>
<name>A0ABD6C3E1_9EURY</name>
<evidence type="ECO:0000313" key="2">
    <source>
        <dbReference type="EMBL" id="MFD1571947.1"/>
    </source>
</evidence>
<dbReference type="EMBL" id="JBHUDB010000018">
    <property type="protein sequence ID" value="MFD1571947.1"/>
    <property type="molecule type" value="Genomic_DNA"/>
</dbReference>
<accession>A0ABD6C3E1</accession>
<sequence>MTLEQILDRFDGVERSLVVVNRTAPDPVLNMLVDTFGDDAVTVIDGRAVGETADSASTERGSLRQADGGETGTREGTIPSEAARSRGVTAGEFTAEQSTGSDPDATRELVIDAEALRQNDAVSFDGDSLSDVENLALLIEGGAVVAGSTLDELGEAVLFVNSDLYITGSRSVDELDLPSVISGLDDAMFTLRGYPESNRQKLLLITISRFIERIAWIAGDGMLRSSFQRLSRLDDEVGTREVYERVSAAGVDTHLYGVPDDVPNDLDATIHSGYTSDFTDSWFVVYRPSDGTQPVGPDVSTDIERGLEGGVALLAVESEPRVWSGIWTFEPDRIAAIHQYIKRTL</sequence>
<evidence type="ECO:0008006" key="4">
    <source>
        <dbReference type="Google" id="ProtNLM"/>
    </source>
</evidence>
<dbReference type="AlphaFoldDB" id="A0ABD6C3E1"/>
<evidence type="ECO:0000313" key="3">
    <source>
        <dbReference type="Proteomes" id="UP001597185"/>
    </source>
</evidence>
<reference evidence="2 3" key="1">
    <citation type="journal article" date="2019" name="Int. J. Syst. Evol. Microbiol.">
        <title>The Global Catalogue of Microorganisms (GCM) 10K type strain sequencing project: providing services to taxonomists for standard genome sequencing and annotation.</title>
        <authorList>
            <consortium name="The Broad Institute Genomics Platform"/>
            <consortium name="The Broad Institute Genome Sequencing Center for Infectious Disease"/>
            <person name="Wu L."/>
            <person name="Ma J."/>
        </authorList>
    </citation>
    <scope>NUCLEOTIDE SEQUENCE [LARGE SCALE GENOMIC DNA]</scope>
    <source>
        <strain evidence="2 3">CGMCC 1.12689</strain>
    </source>
</reference>
<proteinExistence type="predicted"/>
<gene>
    <name evidence="2" type="ORF">ACFR9T_15405</name>
</gene>
<dbReference type="Proteomes" id="UP001597185">
    <property type="component" value="Unassembled WGS sequence"/>
</dbReference>
<comment type="caution">
    <text evidence="2">The sequence shown here is derived from an EMBL/GenBank/DDBJ whole genome shotgun (WGS) entry which is preliminary data.</text>
</comment>
<protein>
    <recommendedName>
        <fullName evidence="4">Histidine kinase</fullName>
    </recommendedName>
</protein>
<dbReference type="RefSeq" id="WP_256419194.1">
    <property type="nucleotide sequence ID" value="NZ_JANHDL010000013.1"/>
</dbReference>
<evidence type="ECO:0000256" key="1">
    <source>
        <dbReference type="SAM" id="MobiDB-lite"/>
    </source>
</evidence>
<feature type="region of interest" description="Disordered" evidence="1">
    <location>
        <begin position="52"/>
        <end position="105"/>
    </location>
</feature>
<organism evidence="2 3">
    <name type="scientific">Halorubrum laminariae</name>
    <dbReference type="NCBI Taxonomy" id="1433523"/>
    <lineage>
        <taxon>Archaea</taxon>
        <taxon>Methanobacteriati</taxon>
        <taxon>Methanobacteriota</taxon>
        <taxon>Stenosarchaea group</taxon>
        <taxon>Halobacteria</taxon>
        <taxon>Halobacteriales</taxon>
        <taxon>Haloferacaceae</taxon>
        <taxon>Halorubrum</taxon>
    </lineage>
</organism>